<reference evidence="3 4" key="1">
    <citation type="submission" date="2017-07" db="EMBL/GenBank/DDBJ databases">
        <title>Annotated genome sequence of Bacterioplanes sanyensis isolated from Red Sea.</title>
        <authorList>
            <person name="Rehman Z.U."/>
        </authorList>
    </citation>
    <scope>NUCLEOTIDE SEQUENCE [LARGE SCALE GENOMIC DNA]</scope>
    <source>
        <strain evidence="3 4">NV9</strain>
    </source>
</reference>
<keyword evidence="2" id="KW-0732">Signal</keyword>
<feature type="chain" id="PRO_5012194728" evidence="2">
    <location>
        <begin position="20"/>
        <end position="405"/>
    </location>
</feature>
<dbReference type="AlphaFoldDB" id="A0A222FFY1"/>
<feature type="signal peptide" evidence="2">
    <location>
        <begin position="1"/>
        <end position="19"/>
    </location>
</feature>
<dbReference type="PROSITE" id="PS51257">
    <property type="entry name" value="PROKAR_LIPOPROTEIN"/>
    <property type="match status" value="1"/>
</dbReference>
<feature type="region of interest" description="Disordered" evidence="1">
    <location>
        <begin position="22"/>
        <end position="47"/>
    </location>
</feature>
<evidence type="ECO:0000256" key="1">
    <source>
        <dbReference type="SAM" id="MobiDB-lite"/>
    </source>
</evidence>
<evidence type="ECO:0000313" key="3">
    <source>
        <dbReference type="EMBL" id="ASP37977.1"/>
    </source>
</evidence>
<gene>
    <name evidence="3" type="ORF">CHH28_04460</name>
</gene>
<dbReference type="Proteomes" id="UP000202440">
    <property type="component" value="Chromosome"/>
</dbReference>
<dbReference type="RefSeq" id="WP_094059178.1">
    <property type="nucleotide sequence ID" value="NZ_CP022530.1"/>
</dbReference>
<feature type="compositionally biased region" description="Low complexity" evidence="1">
    <location>
        <begin position="25"/>
        <end position="38"/>
    </location>
</feature>
<proteinExistence type="predicted"/>
<evidence type="ECO:0000256" key="2">
    <source>
        <dbReference type="SAM" id="SignalP"/>
    </source>
</evidence>
<keyword evidence="4" id="KW-1185">Reference proteome</keyword>
<dbReference type="KEGG" id="bsan:CHH28_04460"/>
<dbReference type="EMBL" id="CP022530">
    <property type="protein sequence ID" value="ASP37977.1"/>
    <property type="molecule type" value="Genomic_DNA"/>
</dbReference>
<sequence>MHKNSLLLVMLTATVGLTACGGGDSDSSSTESDTIDGTNESSNSGLTMTLERGDSHYLAVMQDDNEWLQLTGDSNVQLEVDENNKITYLFVCKHGESGYYTHMRTLYLSESSTSRLCQFNASADSGGFVSVQSADSTAVVELLVTDVLDINDNRSTSVVEEIELSSRSNPRSYLAIGKRDSRYYALRRDNVQLEDGDTLTLDFSAPDVEEVSTHITTEDIERYSLTYRTMDSVPRIRLNLNTHSSLRIPASMMREDDWYEEHYRFEDGSAFVRSTRTPASEPYNWYWLPDLNRDDITFSQDKLTATIPSLGQPPEPLPHGYASVSYDYKSGNDQYVFGQIIMLPNGYSGSVDVPLVDLTALPGFPEWAMFDYNSDNFGFNWQYGYRKPVSGSLETNKELLYRDSF</sequence>
<protein>
    <submittedName>
        <fullName evidence="3">Uncharacterized protein</fullName>
    </submittedName>
</protein>
<organism evidence="3 4">
    <name type="scientific">Bacterioplanes sanyensis</name>
    <dbReference type="NCBI Taxonomy" id="1249553"/>
    <lineage>
        <taxon>Bacteria</taxon>
        <taxon>Pseudomonadati</taxon>
        <taxon>Pseudomonadota</taxon>
        <taxon>Gammaproteobacteria</taxon>
        <taxon>Oceanospirillales</taxon>
        <taxon>Oceanospirillaceae</taxon>
        <taxon>Bacterioplanes</taxon>
    </lineage>
</organism>
<accession>A0A222FFY1</accession>
<evidence type="ECO:0000313" key="4">
    <source>
        <dbReference type="Proteomes" id="UP000202440"/>
    </source>
</evidence>
<name>A0A222FFY1_9GAMM</name>